<dbReference type="InterPro" id="IPR011990">
    <property type="entry name" value="TPR-like_helical_dom_sf"/>
</dbReference>
<feature type="transmembrane region" description="Helical" evidence="1">
    <location>
        <begin position="384"/>
        <end position="402"/>
    </location>
</feature>
<feature type="transmembrane region" description="Helical" evidence="1">
    <location>
        <begin position="360"/>
        <end position="378"/>
    </location>
</feature>
<dbReference type="EMBL" id="BOMI01000185">
    <property type="protein sequence ID" value="GID80077.1"/>
    <property type="molecule type" value="Genomic_DNA"/>
</dbReference>
<dbReference type="PANTHER" id="PTHR12558">
    <property type="entry name" value="CELL DIVISION CYCLE 16,23,27"/>
    <property type="match status" value="1"/>
</dbReference>
<evidence type="ECO:0000256" key="1">
    <source>
        <dbReference type="SAM" id="Phobius"/>
    </source>
</evidence>
<evidence type="ECO:0000313" key="2">
    <source>
        <dbReference type="EMBL" id="GID80077.1"/>
    </source>
</evidence>
<dbReference type="Proteomes" id="UP000609879">
    <property type="component" value="Unassembled WGS sequence"/>
</dbReference>
<keyword evidence="3" id="KW-1185">Reference proteome</keyword>
<accession>A0ABQ3YJC4</accession>
<dbReference type="Pfam" id="PF14559">
    <property type="entry name" value="TPR_19"/>
    <property type="match status" value="1"/>
</dbReference>
<gene>
    <name evidence="2" type="ORF">Ade02nite_87180</name>
</gene>
<organism evidence="2 3">
    <name type="scientific">Paractinoplanes deccanensis</name>
    <dbReference type="NCBI Taxonomy" id="113561"/>
    <lineage>
        <taxon>Bacteria</taxon>
        <taxon>Bacillati</taxon>
        <taxon>Actinomycetota</taxon>
        <taxon>Actinomycetes</taxon>
        <taxon>Micromonosporales</taxon>
        <taxon>Micromonosporaceae</taxon>
        <taxon>Paractinoplanes</taxon>
    </lineage>
</organism>
<evidence type="ECO:0008006" key="4">
    <source>
        <dbReference type="Google" id="ProtNLM"/>
    </source>
</evidence>
<sequence length="412" mass="43445">MNDTATSIARAAAQFQRGDAAGAADLLGPVLAAEPDNVRALVLMTHTQLALKKPDLAHEVAHRAVVAAPESAEALGALSRALSGLDRHGEAVAVAQAAARLEPENAYRHNRVAWALLGEGRRTVEAEHAARRAVELDPHEADFRITYAMVMKQLDYTDRARQALRDALALEPDNAVAQHELATLDVVHRNPFALGRLARGASGLAGALRADPGQQASKFMLDVALQRFLVYTAIVLALLAYIGWRVLDFSEQGARLLAAAAALVPIGVAGYFVSRLDRGLRTYLITVLAYGRQRVAAVLAAVSIALLLTATVAPRSWMGWLLGLAAGGGFAARLLTVSASNAHVRAAGIPVPRGLSGPTLWIIIVGCSVIGTLCLIGAGDWMLLGIGLGLYVCAGLALATIVRRKRKVSSTS</sequence>
<feature type="transmembrane region" description="Helical" evidence="1">
    <location>
        <begin position="319"/>
        <end position="339"/>
    </location>
</feature>
<comment type="caution">
    <text evidence="2">The sequence shown here is derived from an EMBL/GenBank/DDBJ whole genome shotgun (WGS) entry which is preliminary data.</text>
</comment>
<dbReference type="RefSeq" id="WP_203777029.1">
    <property type="nucleotide sequence ID" value="NZ_BAAABO010000014.1"/>
</dbReference>
<reference evidence="2 3" key="1">
    <citation type="submission" date="2021-01" db="EMBL/GenBank/DDBJ databases">
        <title>Whole genome shotgun sequence of Actinoplanes deccanensis NBRC 13994.</title>
        <authorList>
            <person name="Komaki H."/>
            <person name="Tamura T."/>
        </authorList>
    </citation>
    <scope>NUCLEOTIDE SEQUENCE [LARGE SCALE GENOMIC DNA]</scope>
    <source>
        <strain evidence="2 3">NBRC 13994</strain>
    </source>
</reference>
<protein>
    <recommendedName>
        <fullName evidence="4">Tetratricopeptide repeat protein</fullName>
    </recommendedName>
</protein>
<dbReference type="Gene3D" id="1.25.40.10">
    <property type="entry name" value="Tetratricopeptide repeat domain"/>
    <property type="match status" value="1"/>
</dbReference>
<dbReference type="SUPFAM" id="SSF48452">
    <property type="entry name" value="TPR-like"/>
    <property type="match status" value="1"/>
</dbReference>
<feature type="transmembrane region" description="Helical" evidence="1">
    <location>
        <begin position="253"/>
        <end position="274"/>
    </location>
</feature>
<keyword evidence="1" id="KW-0472">Membrane</keyword>
<feature type="transmembrane region" description="Helical" evidence="1">
    <location>
        <begin position="295"/>
        <end position="313"/>
    </location>
</feature>
<name>A0ABQ3YJC4_9ACTN</name>
<proteinExistence type="predicted"/>
<keyword evidence="1" id="KW-1133">Transmembrane helix</keyword>
<evidence type="ECO:0000313" key="3">
    <source>
        <dbReference type="Proteomes" id="UP000609879"/>
    </source>
</evidence>
<keyword evidence="1" id="KW-0812">Transmembrane</keyword>
<dbReference type="PANTHER" id="PTHR12558:SF33">
    <property type="entry name" value="BLL7664 PROTEIN"/>
    <property type="match status" value="1"/>
</dbReference>
<feature type="transmembrane region" description="Helical" evidence="1">
    <location>
        <begin position="228"/>
        <end position="247"/>
    </location>
</feature>